<comment type="similarity">
    <text evidence="2 4">Belongs to the flagella basal body rod proteins family.</text>
</comment>
<comment type="caution">
    <text evidence="8">The sequence shown here is derived from an EMBL/GenBank/DDBJ whole genome shotgun (WGS) entry which is preliminary data.</text>
</comment>
<evidence type="ECO:0000259" key="7">
    <source>
        <dbReference type="Pfam" id="PF22692"/>
    </source>
</evidence>
<reference evidence="8 9" key="1">
    <citation type="submission" date="2020-07" db="EMBL/GenBank/DDBJ databases">
        <title>Transfer of Campylobacter canadensis to the novel genus Avispirillum gen. nov., that also includes two novel species recovered from migratory waterfowl: Avispirillum anseris sp. nov. and Avispirillum brantae sp. nov.</title>
        <authorList>
            <person name="Miller W.G."/>
            <person name="Chapman M.H."/>
            <person name="Yee E."/>
            <person name="Inglis G.D."/>
        </authorList>
    </citation>
    <scope>NUCLEOTIDE SEQUENCE [LARGE SCALE GENOMIC DNA]</scope>
    <source>
        <strain evidence="8 9">L283</strain>
    </source>
</reference>
<dbReference type="EMBL" id="JACGBB010000011">
    <property type="protein sequence ID" value="MBZ7987608.1"/>
    <property type="molecule type" value="Genomic_DNA"/>
</dbReference>
<evidence type="ECO:0000259" key="5">
    <source>
        <dbReference type="Pfam" id="PF00460"/>
    </source>
</evidence>
<evidence type="ECO:0000256" key="1">
    <source>
        <dbReference type="ARBA" id="ARBA00004117"/>
    </source>
</evidence>
<dbReference type="InterPro" id="IPR001444">
    <property type="entry name" value="Flag_bb_rod_N"/>
</dbReference>
<dbReference type="NCBIfam" id="TIGR03506">
    <property type="entry name" value="FlgEFG_subfam"/>
    <property type="match status" value="1"/>
</dbReference>
<feature type="domain" description="Flagellar hook protein FlgE/F/G-like D1" evidence="7">
    <location>
        <begin position="87"/>
        <end position="137"/>
    </location>
</feature>
<dbReference type="PANTHER" id="PTHR30435">
    <property type="entry name" value="FLAGELLAR PROTEIN"/>
    <property type="match status" value="1"/>
</dbReference>
<keyword evidence="8" id="KW-0966">Cell projection</keyword>
<dbReference type="PANTHER" id="PTHR30435:SF19">
    <property type="entry name" value="FLAGELLAR BASAL-BODY ROD PROTEIN FLGG"/>
    <property type="match status" value="1"/>
</dbReference>
<dbReference type="RefSeq" id="WP_317986800.1">
    <property type="nucleotide sequence ID" value="NZ_JACGBB010000011.1"/>
</dbReference>
<keyword evidence="8" id="KW-0969">Cilium</keyword>
<feature type="domain" description="Flagellar basal-body/hook protein C-terminal" evidence="6">
    <location>
        <begin position="469"/>
        <end position="512"/>
    </location>
</feature>
<dbReference type="SUPFAM" id="SSF117143">
    <property type="entry name" value="Flagellar hook protein flgE"/>
    <property type="match status" value="1"/>
</dbReference>
<dbReference type="InterPro" id="IPR037925">
    <property type="entry name" value="FlgE/F/G-like"/>
</dbReference>
<protein>
    <submittedName>
        <fullName evidence="8">Flagellar hook protein FlgE</fullName>
    </submittedName>
</protein>
<evidence type="ECO:0000256" key="3">
    <source>
        <dbReference type="ARBA" id="ARBA00023143"/>
    </source>
</evidence>
<dbReference type="Pfam" id="PF00460">
    <property type="entry name" value="Flg_bb_rod"/>
    <property type="match status" value="1"/>
</dbReference>
<organism evidence="8 9">
    <name type="scientific">Campylobacter canadensis</name>
    <dbReference type="NCBI Taxonomy" id="449520"/>
    <lineage>
        <taxon>Bacteria</taxon>
        <taxon>Pseudomonadati</taxon>
        <taxon>Campylobacterota</taxon>
        <taxon>Epsilonproteobacteria</taxon>
        <taxon>Campylobacterales</taxon>
        <taxon>Campylobacteraceae</taxon>
        <taxon>Campylobacter</taxon>
    </lineage>
</organism>
<keyword evidence="8" id="KW-0282">Flagellum</keyword>
<keyword evidence="9" id="KW-1185">Reference proteome</keyword>
<dbReference type="Pfam" id="PF06429">
    <property type="entry name" value="Flg_bbr_C"/>
    <property type="match status" value="1"/>
</dbReference>
<evidence type="ECO:0000256" key="2">
    <source>
        <dbReference type="ARBA" id="ARBA00009677"/>
    </source>
</evidence>
<dbReference type="PROSITE" id="PS00588">
    <property type="entry name" value="FLAGELLA_BB_ROD"/>
    <property type="match status" value="1"/>
</dbReference>
<dbReference type="InterPro" id="IPR053967">
    <property type="entry name" value="LlgE_F_G-like_D1"/>
</dbReference>
<evidence type="ECO:0000313" key="9">
    <source>
        <dbReference type="Proteomes" id="UP000786183"/>
    </source>
</evidence>
<dbReference type="Proteomes" id="UP000786183">
    <property type="component" value="Unassembled WGS sequence"/>
</dbReference>
<name>A0ABS7WS87_9BACT</name>
<dbReference type="InterPro" id="IPR010930">
    <property type="entry name" value="Flg_bb/hook_C_dom"/>
</dbReference>
<evidence type="ECO:0000313" key="8">
    <source>
        <dbReference type="EMBL" id="MBZ7987608.1"/>
    </source>
</evidence>
<sequence>MMRSFYNGISGVKSHSYGMDLLANNISNINTPGYKAAVPEFKDIFYQTKATLMGNEQQIGLAASALSSAFSQKQGFLAISDRTLDIAISGKGFFGVKDVDGQTYYTRNGSFGVDSDFNLVDDYGRFILGTMNEGFAKSTMPNGVKEMFGKDSSNTSEGYTLSDISNINIAQVNNQSPIKLPKTLFINAKATTNVDIKANLSKEVKEKTVYEEFTGDVNVEKIQNKNLISLQTEPNQKVLLEFDSQDGKQRIEVVADENGNISKSTSFDVSNLKASLVKEVKEGAINKFETSVIAADGSVQKLQVNIEYIDELNFKANAFLFNSKNEQIGQASGDLSFNPNGSLKTNSLKQINGINLNLGDENPNNEPSKGFNGLNCLDNSKIERQITTDGFAAGVLKSYAVDELGNILANFTNGKTQAIAKLALYNFINEQALTKMGENIFSASADSGAPVFLTDKDNNNFNSAKFLGNYLEQSNVDLATELTQVIIFQKAYDANSKSITTADAMLKRAIEMKK</sequence>
<evidence type="ECO:0000256" key="4">
    <source>
        <dbReference type="RuleBase" id="RU362116"/>
    </source>
</evidence>
<proteinExistence type="inferred from homology"/>
<accession>A0ABS7WS87</accession>
<comment type="subcellular location">
    <subcellularLocation>
        <location evidence="1 4">Bacterial flagellum basal body</location>
    </subcellularLocation>
</comment>
<gene>
    <name evidence="8" type="ORF">AVCANL283_05780</name>
</gene>
<feature type="domain" description="Flagellar basal body rod protein N-terminal" evidence="5">
    <location>
        <begin position="6"/>
        <end position="35"/>
    </location>
</feature>
<evidence type="ECO:0000259" key="6">
    <source>
        <dbReference type="Pfam" id="PF06429"/>
    </source>
</evidence>
<dbReference type="InterPro" id="IPR019776">
    <property type="entry name" value="Flagellar_basal_body_rod_CS"/>
</dbReference>
<dbReference type="InterPro" id="IPR020013">
    <property type="entry name" value="Flagellar_FlgE/F/G"/>
</dbReference>
<dbReference type="Pfam" id="PF22692">
    <property type="entry name" value="LlgE_F_G_D1"/>
    <property type="match status" value="1"/>
</dbReference>
<keyword evidence="3 4" id="KW-0975">Bacterial flagellum</keyword>